<feature type="region of interest" description="Disordered" evidence="1">
    <location>
        <begin position="1"/>
        <end position="45"/>
    </location>
</feature>
<feature type="compositionally biased region" description="Polar residues" evidence="1">
    <location>
        <begin position="1"/>
        <end position="13"/>
    </location>
</feature>
<sequence length="487" mass="54076">MLVSSTSPSLVPYTSTTAPSSTSTTNTDTERARGTMPKAPVNLSGGVPVERSSNGILFTRDAQFIEHDNELYRVKNPYYTNYVAAEEVVMGNLFSMTGLGAPKMMLCNGCEGFFDFNKATRGDFSANADLSKFACVASKVEPSFKDLGTFLLDTKVMPELLKAEGEKSLVSAPAVKKVIDSYHALVQSYNKADSRLEDIYQAFPDGQHRQAPGVLDKVKAENLIKFSVLEKLNDLLPPELKQEQQQHYFASRLINNWDYLNFSFCNFGYFQPDTAKDQYRGMTVDFGGSGTLGFGGLSKAESFERATQGARPENPLQSTSLFERKDSTFSSDFPPSLTGISTIPRSRPLLSTIKDMVKTENDIYEAKNIQSHEKALGPALEVAYRLSVLPEPALQQFFTENWVAGGQDFPYRDKSPEHNVDTQQMTTIMADRKNAFIDQFGRRNIERWEANNPERAAQARAEVEHAVNSVVEGKYEVRPLGAGSQTI</sequence>
<feature type="compositionally biased region" description="Low complexity" evidence="1">
    <location>
        <begin position="14"/>
        <end position="27"/>
    </location>
</feature>
<dbReference type="EMBL" id="SGFE01000010">
    <property type="protein sequence ID" value="RZI32474.1"/>
    <property type="molecule type" value="Genomic_DNA"/>
</dbReference>
<name>A0A4Q7D0W1_9PSED</name>
<comment type="caution">
    <text evidence="2">The sequence shown here is derived from an EMBL/GenBank/DDBJ whole genome shotgun (WGS) entry which is preliminary data.</text>
</comment>
<proteinExistence type="predicted"/>
<dbReference type="Proteomes" id="UP000293369">
    <property type="component" value="Unassembled WGS sequence"/>
</dbReference>
<dbReference type="AlphaFoldDB" id="A0A4Q7D0W1"/>
<organism evidence="2 3">
    <name type="scientific">Pseudomonas orientalis</name>
    <dbReference type="NCBI Taxonomy" id="76758"/>
    <lineage>
        <taxon>Bacteria</taxon>
        <taxon>Pseudomonadati</taxon>
        <taxon>Pseudomonadota</taxon>
        <taxon>Gammaproteobacteria</taxon>
        <taxon>Pseudomonadales</taxon>
        <taxon>Pseudomonadaceae</taxon>
        <taxon>Pseudomonas</taxon>
    </lineage>
</organism>
<gene>
    <name evidence="2" type="ORF">EUX57_07130</name>
</gene>
<evidence type="ECO:0000256" key="1">
    <source>
        <dbReference type="SAM" id="MobiDB-lite"/>
    </source>
</evidence>
<accession>A0A4Q7D0W1</accession>
<evidence type="ECO:0000313" key="3">
    <source>
        <dbReference type="Proteomes" id="UP000293369"/>
    </source>
</evidence>
<protein>
    <submittedName>
        <fullName evidence="2">Uncharacterized protein</fullName>
    </submittedName>
</protein>
<dbReference type="RefSeq" id="WP_130138250.1">
    <property type="nucleotide sequence ID" value="NZ_SGFE01000010.1"/>
</dbReference>
<evidence type="ECO:0000313" key="2">
    <source>
        <dbReference type="EMBL" id="RZI32474.1"/>
    </source>
</evidence>
<reference evidence="2 3" key="1">
    <citation type="submission" date="2019-02" db="EMBL/GenBank/DDBJ databases">
        <title>Pseudomonas spp from wheat grain.</title>
        <authorList>
            <person name="Cho G.-S."/>
            <person name="Franz C.M.A.P."/>
        </authorList>
    </citation>
    <scope>NUCLEOTIDE SEQUENCE [LARGE SCALE GENOMIC DNA]</scope>
    <source>
        <strain evidence="2 3">133NRW</strain>
    </source>
</reference>